<proteinExistence type="predicted"/>
<keyword evidence="1" id="KW-0433">Leucine-rich repeat</keyword>
<evidence type="ECO:0000256" key="1">
    <source>
        <dbReference type="ARBA" id="ARBA00022614"/>
    </source>
</evidence>
<dbReference type="SUPFAM" id="SSF52075">
    <property type="entry name" value="Outer arm dynein light chain 1"/>
    <property type="match status" value="1"/>
</dbReference>
<dbReference type="GO" id="GO:0005737">
    <property type="term" value="C:cytoplasm"/>
    <property type="evidence" value="ECO:0007669"/>
    <property type="project" value="TreeGrafter"/>
</dbReference>
<protein>
    <recommendedName>
        <fullName evidence="5">Leucine-rich repeat domain-containing protein</fullName>
    </recommendedName>
</protein>
<dbReference type="OrthoDB" id="8532199at2"/>
<gene>
    <name evidence="3" type="ORF">MuYL_4049</name>
</gene>
<dbReference type="InterPro" id="IPR032675">
    <property type="entry name" value="LRR_dom_sf"/>
</dbReference>
<keyword evidence="2" id="KW-0677">Repeat</keyword>
<keyword evidence="4" id="KW-1185">Reference proteome</keyword>
<dbReference type="PROSITE" id="PS51450">
    <property type="entry name" value="LRR"/>
    <property type="match status" value="1"/>
</dbReference>
<name>A0A223P1W6_9SPHI</name>
<dbReference type="SMART" id="SM00369">
    <property type="entry name" value="LRR_TYP"/>
    <property type="match status" value="4"/>
</dbReference>
<dbReference type="PANTHER" id="PTHR48051:SF54">
    <property type="entry name" value="LEUCINE-RICH REPEAT-CONTAINING PROTEIN"/>
    <property type="match status" value="1"/>
</dbReference>
<evidence type="ECO:0008006" key="5">
    <source>
        <dbReference type="Google" id="ProtNLM"/>
    </source>
</evidence>
<dbReference type="KEGG" id="muc:MuYL_4049"/>
<dbReference type="InterPro" id="IPR050216">
    <property type="entry name" value="LRR_domain-containing"/>
</dbReference>
<dbReference type="InterPro" id="IPR001611">
    <property type="entry name" value="Leu-rich_rpt"/>
</dbReference>
<dbReference type="Pfam" id="PF13855">
    <property type="entry name" value="LRR_8"/>
    <property type="match status" value="1"/>
</dbReference>
<accession>A0A223P1W6</accession>
<evidence type="ECO:0000256" key="2">
    <source>
        <dbReference type="ARBA" id="ARBA00022737"/>
    </source>
</evidence>
<dbReference type="InterPro" id="IPR003591">
    <property type="entry name" value="Leu-rich_rpt_typical-subtyp"/>
</dbReference>
<evidence type="ECO:0000313" key="3">
    <source>
        <dbReference type="EMBL" id="ASU35934.1"/>
    </source>
</evidence>
<organism evidence="3 4">
    <name type="scientific">Mucilaginibacter xinganensis</name>
    <dbReference type="NCBI Taxonomy" id="1234841"/>
    <lineage>
        <taxon>Bacteria</taxon>
        <taxon>Pseudomonadati</taxon>
        <taxon>Bacteroidota</taxon>
        <taxon>Sphingobacteriia</taxon>
        <taxon>Sphingobacteriales</taxon>
        <taxon>Sphingobacteriaceae</taxon>
        <taxon>Mucilaginibacter</taxon>
    </lineage>
</organism>
<dbReference type="Proteomes" id="UP000215002">
    <property type="component" value="Chromosome"/>
</dbReference>
<evidence type="ECO:0000313" key="4">
    <source>
        <dbReference type="Proteomes" id="UP000215002"/>
    </source>
</evidence>
<dbReference type="AlphaFoldDB" id="A0A223P1W6"/>
<dbReference type="Gene3D" id="3.80.10.10">
    <property type="entry name" value="Ribonuclease Inhibitor"/>
    <property type="match status" value="1"/>
</dbReference>
<reference evidence="3 4" key="1">
    <citation type="submission" date="2017-08" db="EMBL/GenBank/DDBJ databases">
        <title>Complete genome sequence of Mucilaginibacter sp. strain BJC16-A31.</title>
        <authorList>
            <consortium name="Henan University of Science and Technology"/>
            <person name="You X."/>
        </authorList>
    </citation>
    <scope>NUCLEOTIDE SEQUENCE [LARGE SCALE GENOMIC DNA]</scope>
    <source>
        <strain evidence="3 4">BJC16-A31</strain>
    </source>
</reference>
<dbReference type="EMBL" id="CP022743">
    <property type="protein sequence ID" value="ASU35934.1"/>
    <property type="molecule type" value="Genomic_DNA"/>
</dbReference>
<dbReference type="PANTHER" id="PTHR48051">
    <property type="match status" value="1"/>
</dbReference>
<dbReference type="RefSeq" id="WP_094572025.1">
    <property type="nucleotide sequence ID" value="NZ_CP022743.1"/>
</dbReference>
<sequence>MKILTFFSFLILVTNAVYSRDKYFYPTYVYEGYIEINPGHKVPIYLNLLIAKNLSVNGLYYYKAENGSLSLSGTINSDNTITLAEKTNTGKITGNFAGWIAADKDIISGNWTSTDNKTYPFIAKHKANHSYWGYIRRFEKLLDFKDFKSAIKDPSKVEKLYIYDKGIKSLPSGFSKFNNVISVCLMADKFNNFPVALTRLRNVEEISLASNQVNEITSKISRLQNLRLLYVDFNKLTKLPKEIGALHNLLYLDLSSNKITSVPDEIKNLYQLQELHLENNPIDETEKYRIRKLLPNCVIYF</sequence>